<proteinExistence type="inferred from homology"/>
<comment type="cofactor">
    <cofactor evidence="1">
        <name>Zn(2+)</name>
        <dbReference type="ChEBI" id="CHEBI:29105"/>
    </cofactor>
</comment>
<dbReference type="RefSeq" id="WP_307411043.1">
    <property type="nucleotide sequence ID" value="NZ_JAUSUR010000008.1"/>
</dbReference>
<keyword evidence="10" id="KW-1185">Reference proteome</keyword>
<dbReference type="EMBL" id="JAUSUR010000008">
    <property type="protein sequence ID" value="MDQ0362875.1"/>
    <property type="molecule type" value="Genomic_DNA"/>
</dbReference>
<evidence type="ECO:0000256" key="4">
    <source>
        <dbReference type="ARBA" id="ARBA00022723"/>
    </source>
</evidence>
<dbReference type="GO" id="GO:0009014">
    <property type="term" value="F:succinyl-diaminopimelate desuccinylase activity"/>
    <property type="evidence" value="ECO:0007669"/>
    <property type="project" value="UniProtKB-EC"/>
</dbReference>
<keyword evidence="7" id="KW-0224">Dipeptidase</keyword>
<dbReference type="InterPro" id="IPR036264">
    <property type="entry name" value="Bact_exopeptidase_dim_dom"/>
</dbReference>
<organism evidence="9 10">
    <name type="scientific">Breznakia pachnodae</name>
    <dbReference type="NCBI Taxonomy" id="265178"/>
    <lineage>
        <taxon>Bacteria</taxon>
        <taxon>Bacillati</taxon>
        <taxon>Bacillota</taxon>
        <taxon>Erysipelotrichia</taxon>
        <taxon>Erysipelotrichales</taxon>
        <taxon>Erysipelotrichaceae</taxon>
        <taxon>Breznakia</taxon>
    </lineage>
</organism>
<dbReference type="Gene3D" id="3.30.70.360">
    <property type="match status" value="2"/>
</dbReference>
<dbReference type="NCBIfam" id="TIGR01887">
    <property type="entry name" value="dipeptidaselike"/>
    <property type="match status" value="1"/>
</dbReference>
<comment type="caution">
    <text evidence="9">The sequence shown here is derived from an EMBL/GenBank/DDBJ whole genome shotgun (WGS) entry which is preliminary data.</text>
</comment>
<dbReference type="SUPFAM" id="SSF55031">
    <property type="entry name" value="Bacterial exopeptidase dimerisation domain"/>
    <property type="match status" value="1"/>
</dbReference>
<evidence type="ECO:0000256" key="7">
    <source>
        <dbReference type="ARBA" id="ARBA00022997"/>
    </source>
</evidence>
<dbReference type="SUPFAM" id="SSF53187">
    <property type="entry name" value="Zn-dependent exopeptidases"/>
    <property type="match status" value="1"/>
</dbReference>
<reference evidence="9 10" key="1">
    <citation type="submission" date="2023-07" db="EMBL/GenBank/DDBJ databases">
        <title>Genomic Encyclopedia of Type Strains, Phase IV (KMG-IV): sequencing the most valuable type-strain genomes for metagenomic binning, comparative biology and taxonomic classification.</title>
        <authorList>
            <person name="Goeker M."/>
        </authorList>
    </citation>
    <scope>NUCLEOTIDE SEQUENCE [LARGE SCALE GENOMIC DNA]</scope>
    <source>
        <strain evidence="9 10">DSM 16784</strain>
    </source>
</reference>
<dbReference type="EC" id="3.5.1.18" evidence="9"/>
<dbReference type="Pfam" id="PF01546">
    <property type="entry name" value="Peptidase_M20"/>
    <property type="match status" value="1"/>
</dbReference>
<dbReference type="Proteomes" id="UP001230220">
    <property type="component" value="Unassembled WGS sequence"/>
</dbReference>
<keyword evidence="5 9" id="KW-0378">Hydrolase</keyword>
<evidence type="ECO:0000256" key="5">
    <source>
        <dbReference type="ARBA" id="ARBA00022801"/>
    </source>
</evidence>
<keyword evidence="8" id="KW-0482">Metalloprotease</keyword>
<evidence type="ECO:0000313" key="9">
    <source>
        <dbReference type="EMBL" id="MDQ0362875.1"/>
    </source>
</evidence>
<dbReference type="NCBIfam" id="NF005591">
    <property type="entry name" value="PRK07318.1"/>
    <property type="match status" value="1"/>
</dbReference>
<evidence type="ECO:0000313" key="10">
    <source>
        <dbReference type="Proteomes" id="UP001230220"/>
    </source>
</evidence>
<dbReference type="InterPro" id="IPR001261">
    <property type="entry name" value="ArgE/DapE_CS"/>
</dbReference>
<evidence type="ECO:0000256" key="1">
    <source>
        <dbReference type="ARBA" id="ARBA00001947"/>
    </source>
</evidence>
<dbReference type="Gene3D" id="3.40.630.10">
    <property type="entry name" value="Zn peptidases"/>
    <property type="match status" value="1"/>
</dbReference>
<dbReference type="InterPro" id="IPR010964">
    <property type="entry name" value="M20A_pepV-rel"/>
</dbReference>
<dbReference type="PANTHER" id="PTHR43808">
    <property type="entry name" value="ACETYLORNITHINE DEACETYLASE"/>
    <property type="match status" value="1"/>
</dbReference>
<evidence type="ECO:0000256" key="2">
    <source>
        <dbReference type="ARBA" id="ARBA00006247"/>
    </source>
</evidence>
<sequence>MNFLEQVKQYEEQFLSDLKGLIAIPSLENFDTATEGAPFGVDVREALDYMLNLGREAGFEVIDYDGYAGAIVYGEGSESIGMLGHLDVVPFGEGWSKEATDMQIHDGYIFGRGVLDDKGPTMAAFYAMKLLKDNGTKLDKKLILILGTNEETGMRCMDYYKEHGEIPTAGFTPDADFPVIYGEKGHLGVVISSKEPTVIKSMKAGERPNIVIGKAAAELPKMSQEDIDLFKYYLKVNHLKGEIYHNDDSDTIEIEGKYFHAAMAYNGINAAVHVLNFVGATYDDKLAQQLSVLLDDWKGSGFGIDMEGGYMGFLTMNTGIVEVNNGETTVTIDIRYPNITDGDALIAKMKDALAASTVKIEMVSADDSVPLFVDPDSKLVKTLEQSYREYSGDYTTPNKTIGGGTYARKFDNFVAFGPEFPQHEETSFFVGGPHEKDEGVKIESLMKAVAIYAKAAQDLAK</sequence>
<accession>A0ABU0E7N0</accession>
<evidence type="ECO:0000256" key="6">
    <source>
        <dbReference type="ARBA" id="ARBA00022833"/>
    </source>
</evidence>
<comment type="similarity">
    <text evidence="2">Belongs to the peptidase M20A family.</text>
</comment>
<dbReference type="InterPro" id="IPR002933">
    <property type="entry name" value="Peptidase_M20"/>
</dbReference>
<protein>
    <submittedName>
        <fullName evidence="9">Succinyl-diaminopimelate desuccinylase</fullName>
        <ecNumber evidence="9">3.5.1.18</ecNumber>
    </submittedName>
</protein>
<gene>
    <name evidence="9" type="ORF">J2S15_003636</name>
</gene>
<dbReference type="InterPro" id="IPR050072">
    <property type="entry name" value="Peptidase_M20A"/>
</dbReference>
<evidence type="ECO:0000256" key="3">
    <source>
        <dbReference type="ARBA" id="ARBA00022670"/>
    </source>
</evidence>
<evidence type="ECO:0000256" key="8">
    <source>
        <dbReference type="ARBA" id="ARBA00023049"/>
    </source>
</evidence>
<dbReference type="PROSITE" id="PS00758">
    <property type="entry name" value="ARGE_DAPE_CPG2_1"/>
    <property type="match status" value="1"/>
</dbReference>
<dbReference type="PANTHER" id="PTHR43808:SF31">
    <property type="entry name" value="N-ACETYL-L-CITRULLINE DEACETYLASE"/>
    <property type="match status" value="1"/>
</dbReference>
<keyword evidence="4" id="KW-0479">Metal-binding</keyword>
<name>A0ABU0E7N0_9FIRM</name>
<keyword evidence="3" id="KW-0645">Protease</keyword>
<keyword evidence="6" id="KW-0862">Zinc</keyword>